<dbReference type="OrthoDB" id="1686353at2759"/>
<dbReference type="EMBL" id="LFYR01001032">
    <property type="protein sequence ID" value="KMZ65460.1"/>
    <property type="molecule type" value="Genomic_DNA"/>
</dbReference>
<dbReference type="PANTHER" id="PTHR31429">
    <property type="entry name" value="WRKY TRANSCRIPTION FACTOR 36-RELATED"/>
    <property type="match status" value="1"/>
</dbReference>
<dbReference type="Pfam" id="PF03106">
    <property type="entry name" value="WRKY"/>
    <property type="match status" value="1"/>
</dbReference>
<evidence type="ECO:0000259" key="7">
    <source>
        <dbReference type="PROSITE" id="PS50811"/>
    </source>
</evidence>
<feature type="compositionally biased region" description="Low complexity" evidence="6">
    <location>
        <begin position="40"/>
        <end position="51"/>
    </location>
</feature>
<sequence>MPVAKSEGGKNAGHDHLDINSTPRSCLKYSSSKLLQVSETSSTSKASSSATGCSNPTDLNLNSREEEQLESTRAEMGEVREENERLKTLLAAIMEDYKSLQSRIRNVTQQQTDGLLSLGGAGADTGTGADVHVEEEQDHDHLVSLRLGTTSTTKPQTKNSDDNIKEIDNDEMNEGSLRLGLQQTSAGSDPDTPSKRLFRRQNHTTPKRSDDEDEVSRQIHGKKARVSVRARCDTPTMIDGCQWRKYGQKISKGNPCPRAYYRCTVAPACPVRKQVQRCSDDMSILITTYEGTHNHPLPMGATAMASTTAAAATMLMSGSSNPGHPSVEAPIATPNSALLNGLNFNSGLRQYYQPPNPTITLDLTSPTTILSQTAPRYTSTNFNYSPMAMDHLHHPNTPWNGHLGLGTQIYSNMMSNVMIANQIQPPTAPAPTPASTFLQKSSDQKNSYKIAKEITTNPSFHSSIKDAITSFVSNGNSGSGANQQHANQMLLRSSFGHSTTPKPSSSSSSPVDKDRDHIIKN</sequence>
<dbReference type="SUPFAM" id="SSF118290">
    <property type="entry name" value="WRKY DNA-binding domain"/>
    <property type="match status" value="1"/>
</dbReference>
<keyword evidence="5" id="KW-0539">Nucleus</keyword>
<dbReference type="AlphaFoldDB" id="A0A0K9PB89"/>
<organism evidence="8 9">
    <name type="scientific">Zostera marina</name>
    <name type="common">Eelgrass</name>
    <dbReference type="NCBI Taxonomy" id="29655"/>
    <lineage>
        <taxon>Eukaryota</taxon>
        <taxon>Viridiplantae</taxon>
        <taxon>Streptophyta</taxon>
        <taxon>Embryophyta</taxon>
        <taxon>Tracheophyta</taxon>
        <taxon>Spermatophyta</taxon>
        <taxon>Magnoliopsida</taxon>
        <taxon>Liliopsida</taxon>
        <taxon>Zosteraceae</taxon>
        <taxon>Zostera</taxon>
    </lineage>
</organism>
<evidence type="ECO:0000256" key="2">
    <source>
        <dbReference type="ARBA" id="ARBA00023015"/>
    </source>
</evidence>
<evidence type="ECO:0000256" key="5">
    <source>
        <dbReference type="ARBA" id="ARBA00023242"/>
    </source>
</evidence>
<feature type="compositionally biased region" description="Basic and acidic residues" evidence="6">
    <location>
        <begin position="511"/>
        <end position="521"/>
    </location>
</feature>
<name>A0A0K9PB89_ZOSMR</name>
<feature type="compositionally biased region" description="Polar residues" evidence="6">
    <location>
        <begin position="52"/>
        <end position="62"/>
    </location>
</feature>
<evidence type="ECO:0000256" key="6">
    <source>
        <dbReference type="SAM" id="MobiDB-lite"/>
    </source>
</evidence>
<proteinExistence type="predicted"/>
<dbReference type="Proteomes" id="UP000036987">
    <property type="component" value="Unassembled WGS sequence"/>
</dbReference>
<dbReference type="InterPro" id="IPR036576">
    <property type="entry name" value="WRKY_dom_sf"/>
</dbReference>
<keyword evidence="9" id="KW-1185">Reference proteome</keyword>
<reference evidence="9" key="1">
    <citation type="journal article" date="2016" name="Nature">
        <title>The genome of the seagrass Zostera marina reveals angiosperm adaptation to the sea.</title>
        <authorList>
            <person name="Olsen J.L."/>
            <person name="Rouze P."/>
            <person name="Verhelst B."/>
            <person name="Lin Y.-C."/>
            <person name="Bayer T."/>
            <person name="Collen J."/>
            <person name="Dattolo E."/>
            <person name="De Paoli E."/>
            <person name="Dittami S."/>
            <person name="Maumus F."/>
            <person name="Michel G."/>
            <person name="Kersting A."/>
            <person name="Lauritano C."/>
            <person name="Lohaus R."/>
            <person name="Toepel M."/>
            <person name="Tonon T."/>
            <person name="Vanneste K."/>
            <person name="Amirebrahimi M."/>
            <person name="Brakel J."/>
            <person name="Bostroem C."/>
            <person name="Chovatia M."/>
            <person name="Grimwood J."/>
            <person name="Jenkins J.W."/>
            <person name="Jueterbock A."/>
            <person name="Mraz A."/>
            <person name="Stam W.T."/>
            <person name="Tice H."/>
            <person name="Bornberg-Bauer E."/>
            <person name="Green P.J."/>
            <person name="Pearson G.A."/>
            <person name="Procaccini G."/>
            <person name="Duarte C.M."/>
            <person name="Schmutz J."/>
            <person name="Reusch T.B.H."/>
            <person name="Van de Peer Y."/>
        </authorList>
    </citation>
    <scope>NUCLEOTIDE SEQUENCE [LARGE SCALE GENOMIC DNA]</scope>
    <source>
        <strain evidence="9">cv. Finnish</strain>
    </source>
</reference>
<accession>A0A0K9PB89</accession>
<evidence type="ECO:0000256" key="4">
    <source>
        <dbReference type="ARBA" id="ARBA00023163"/>
    </source>
</evidence>
<dbReference type="InterPro" id="IPR044810">
    <property type="entry name" value="WRKY_plant"/>
</dbReference>
<evidence type="ECO:0000313" key="8">
    <source>
        <dbReference type="EMBL" id="KMZ65460.1"/>
    </source>
</evidence>
<dbReference type="FunFam" id="2.20.25.80:FF:000002">
    <property type="entry name" value="probable WRKY transcription factor 31"/>
    <property type="match status" value="1"/>
</dbReference>
<feature type="compositionally biased region" description="Basic and acidic residues" evidence="6">
    <location>
        <begin position="63"/>
        <end position="81"/>
    </location>
</feature>
<evidence type="ECO:0000313" key="9">
    <source>
        <dbReference type="Proteomes" id="UP000036987"/>
    </source>
</evidence>
<dbReference type="PANTHER" id="PTHR31429:SF24">
    <property type="entry name" value="WRKY TRANSCRIPTION FACTOR 72-RELATED"/>
    <property type="match status" value="1"/>
</dbReference>
<dbReference type="InterPro" id="IPR003657">
    <property type="entry name" value="WRKY_dom"/>
</dbReference>
<dbReference type="GO" id="GO:0005634">
    <property type="term" value="C:nucleus"/>
    <property type="evidence" value="ECO:0007669"/>
    <property type="project" value="UniProtKB-SubCell"/>
</dbReference>
<dbReference type="PROSITE" id="PS50811">
    <property type="entry name" value="WRKY"/>
    <property type="match status" value="1"/>
</dbReference>
<feature type="compositionally biased region" description="Basic residues" evidence="6">
    <location>
        <begin position="196"/>
        <end position="206"/>
    </location>
</feature>
<feature type="region of interest" description="Disordered" evidence="6">
    <location>
        <begin position="182"/>
        <end position="227"/>
    </location>
</feature>
<keyword evidence="2" id="KW-0805">Transcription regulation</keyword>
<dbReference type="Gene3D" id="2.20.25.80">
    <property type="entry name" value="WRKY domain"/>
    <property type="match status" value="1"/>
</dbReference>
<feature type="region of interest" description="Disordered" evidence="6">
    <location>
        <begin position="475"/>
        <end position="521"/>
    </location>
</feature>
<keyword evidence="3" id="KW-0238">DNA-binding</keyword>
<comment type="caution">
    <text evidence="8">The sequence shown here is derived from an EMBL/GenBank/DDBJ whole genome shotgun (WGS) entry which is preliminary data.</text>
</comment>
<feature type="compositionally biased region" description="Low complexity" evidence="6">
    <location>
        <begin position="498"/>
        <end position="510"/>
    </location>
</feature>
<feature type="region of interest" description="Disordered" evidence="6">
    <location>
        <begin position="135"/>
        <end position="167"/>
    </location>
</feature>
<protein>
    <submittedName>
        <fullName evidence="8">Putative WRKY transcription factor</fullName>
    </submittedName>
</protein>
<feature type="compositionally biased region" description="Polar residues" evidence="6">
    <location>
        <begin position="147"/>
        <end position="158"/>
    </location>
</feature>
<feature type="region of interest" description="Disordered" evidence="6">
    <location>
        <begin position="40"/>
        <end position="81"/>
    </location>
</feature>
<evidence type="ECO:0000256" key="1">
    <source>
        <dbReference type="ARBA" id="ARBA00004123"/>
    </source>
</evidence>
<feature type="compositionally biased region" description="Polar residues" evidence="6">
    <location>
        <begin position="475"/>
        <end position="497"/>
    </location>
</feature>
<feature type="region of interest" description="Disordered" evidence="6">
    <location>
        <begin position="1"/>
        <end position="24"/>
    </location>
</feature>
<feature type="domain" description="WRKY" evidence="7">
    <location>
        <begin position="232"/>
        <end position="298"/>
    </location>
</feature>
<evidence type="ECO:0000256" key="3">
    <source>
        <dbReference type="ARBA" id="ARBA00023125"/>
    </source>
</evidence>
<comment type="subcellular location">
    <subcellularLocation>
        <location evidence="1">Nucleus</location>
    </subcellularLocation>
</comment>
<dbReference type="SMART" id="SM00774">
    <property type="entry name" value="WRKY"/>
    <property type="match status" value="1"/>
</dbReference>
<keyword evidence="4" id="KW-0804">Transcription</keyword>
<dbReference type="GO" id="GO:0043565">
    <property type="term" value="F:sequence-specific DNA binding"/>
    <property type="evidence" value="ECO:0007669"/>
    <property type="project" value="InterPro"/>
</dbReference>
<gene>
    <name evidence="8" type="ORF">ZOSMA_31G00450</name>
</gene>
<dbReference type="GO" id="GO:0003700">
    <property type="term" value="F:DNA-binding transcription factor activity"/>
    <property type="evidence" value="ECO:0007669"/>
    <property type="project" value="InterPro"/>
</dbReference>